<evidence type="ECO:0000256" key="2">
    <source>
        <dbReference type="ARBA" id="ARBA00009995"/>
    </source>
</evidence>
<evidence type="ECO:0000256" key="1">
    <source>
        <dbReference type="ARBA" id="ARBA00004935"/>
    </source>
</evidence>
<comment type="similarity">
    <text evidence="2 7">Belongs to the UDP-glycosyltransferase family.</text>
</comment>
<dbReference type="InterPro" id="IPR035595">
    <property type="entry name" value="UDP_glycos_trans_CS"/>
</dbReference>
<dbReference type="GO" id="GO:0080043">
    <property type="term" value="F:quercetin 3-O-glucosyltransferase activity"/>
    <property type="evidence" value="ECO:0007669"/>
    <property type="project" value="TreeGrafter"/>
</dbReference>
<dbReference type="SUPFAM" id="SSF53756">
    <property type="entry name" value="UDP-Glycosyltransferase/glycogen phosphorylase"/>
    <property type="match status" value="1"/>
</dbReference>
<evidence type="ECO:0000256" key="3">
    <source>
        <dbReference type="ARBA" id="ARBA00022679"/>
    </source>
</evidence>
<name>A0AAE1XPK1_9LAMI</name>
<comment type="catalytic activity">
    <reaction evidence="5">
        <text>an anthocyanidin 3-O-beta-D-glucoside + UDP-alpha-D-glucose = an anthocyanidin 3,5-di-O-beta-D-glucoside + UDP + 2 H(+)</text>
        <dbReference type="Rhea" id="RHEA:35423"/>
        <dbReference type="ChEBI" id="CHEBI:15378"/>
        <dbReference type="ChEBI" id="CHEBI:16307"/>
        <dbReference type="ChEBI" id="CHEBI:57503"/>
        <dbReference type="ChEBI" id="CHEBI:58223"/>
        <dbReference type="ChEBI" id="CHEBI:58885"/>
        <dbReference type="EC" id="2.4.1.298"/>
    </reaction>
</comment>
<dbReference type="EMBL" id="JACGWO010000011">
    <property type="protein sequence ID" value="KAK4415680.1"/>
    <property type="molecule type" value="Genomic_DNA"/>
</dbReference>
<proteinExistence type="inferred from homology"/>
<dbReference type="GO" id="GO:0080044">
    <property type="term" value="F:quercetin 7-O-glucosyltransferase activity"/>
    <property type="evidence" value="ECO:0007669"/>
    <property type="project" value="TreeGrafter"/>
</dbReference>
<evidence type="ECO:0000256" key="4">
    <source>
        <dbReference type="ARBA" id="ARBA00022729"/>
    </source>
</evidence>
<organism evidence="9 10">
    <name type="scientific">Sesamum alatum</name>
    <dbReference type="NCBI Taxonomy" id="300844"/>
    <lineage>
        <taxon>Eukaryota</taxon>
        <taxon>Viridiplantae</taxon>
        <taxon>Streptophyta</taxon>
        <taxon>Embryophyta</taxon>
        <taxon>Tracheophyta</taxon>
        <taxon>Spermatophyta</taxon>
        <taxon>Magnoliopsida</taxon>
        <taxon>eudicotyledons</taxon>
        <taxon>Gunneridae</taxon>
        <taxon>Pentapetalae</taxon>
        <taxon>asterids</taxon>
        <taxon>lamiids</taxon>
        <taxon>Lamiales</taxon>
        <taxon>Pedaliaceae</taxon>
        <taxon>Sesamum</taxon>
    </lineage>
</organism>
<comment type="function">
    <text evidence="6">Catalyzes the glucosylation at the O-5 position of anthocyanidin 3-glucosides to form anthocyanidin 3,5-di-O-glucosides using UDP-glucose as sugar donor. Anthocyanidin 3,5-di-O-glucosides are molecules that are responsible for pigmentation. Also acts on anthocyanidin 3-O-(6-O-malonylglucoside). Much less active with hydroxycinnamoylglucose derivatives. No activity in the absence of the 3-O-glucoside group.</text>
</comment>
<comment type="pathway">
    <text evidence="1">Pigment biosynthesis; anthocyanin biosynthesis.</text>
</comment>
<evidence type="ECO:0000256" key="5">
    <source>
        <dbReference type="ARBA" id="ARBA00050360"/>
    </source>
</evidence>
<accession>A0AAE1XPK1</accession>
<keyword evidence="7" id="KW-0328">Glycosyltransferase</keyword>
<gene>
    <name evidence="9" type="ORF">Salat_2675400</name>
</gene>
<dbReference type="Pfam" id="PF00201">
    <property type="entry name" value="UDPGT"/>
    <property type="match status" value="1"/>
</dbReference>
<dbReference type="PANTHER" id="PTHR11926">
    <property type="entry name" value="GLUCOSYL/GLUCURONOSYL TRANSFERASES"/>
    <property type="match status" value="1"/>
</dbReference>
<reference evidence="9" key="2">
    <citation type="journal article" date="2024" name="Plant">
        <title>Genomic evolution and insights into agronomic trait innovations of Sesamum species.</title>
        <authorList>
            <person name="Miao H."/>
            <person name="Wang L."/>
            <person name="Qu L."/>
            <person name="Liu H."/>
            <person name="Sun Y."/>
            <person name="Le M."/>
            <person name="Wang Q."/>
            <person name="Wei S."/>
            <person name="Zheng Y."/>
            <person name="Lin W."/>
            <person name="Duan Y."/>
            <person name="Cao H."/>
            <person name="Xiong S."/>
            <person name="Wang X."/>
            <person name="Wei L."/>
            <person name="Li C."/>
            <person name="Ma Q."/>
            <person name="Ju M."/>
            <person name="Zhao R."/>
            <person name="Li G."/>
            <person name="Mu C."/>
            <person name="Tian Q."/>
            <person name="Mei H."/>
            <person name="Zhang T."/>
            <person name="Gao T."/>
            <person name="Zhang H."/>
        </authorList>
    </citation>
    <scope>NUCLEOTIDE SEQUENCE</scope>
    <source>
        <strain evidence="9">3651</strain>
    </source>
</reference>
<dbReference type="EC" id="2.4.1.-" evidence="8"/>
<evidence type="ECO:0000313" key="9">
    <source>
        <dbReference type="EMBL" id="KAK4415680.1"/>
    </source>
</evidence>
<dbReference type="FunFam" id="3.40.50.2000:FF:000019">
    <property type="entry name" value="Glycosyltransferase"/>
    <property type="match status" value="1"/>
</dbReference>
<evidence type="ECO:0000256" key="6">
    <source>
        <dbReference type="ARBA" id="ARBA00056922"/>
    </source>
</evidence>
<evidence type="ECO:0000256" key="7">
    <source>
        <dbReference type="RuleBase" id="RU003718"/>
    </source>
</evidence>
<evidence type="ECO:0000313" key="10">
    <source>
        <dbReference type="Proteomes" id="UP001293254"/>
    </source>
</evidence>
<dbReference type="AlphaFoldDB" id="A0AAE1XPK1"/>
<evidence type="ECO:0000256" key="8">
    <source>
        <dbReference type="RuleBase" id="RU362057"/>
    </source>
</evidence>
<comment type="caution">
    <text evidence="9">The sequence shown here is derived from an EMBL/GenBank/DDBJ whole genome shotgun (WGS) entry which is preliminary data.</text>
</comment>
<keyword evidence="3 7" id="KW-0808">Transferase</keyword>
<reference evidence="9" key="1">
    <citation type="submission" date="2020-06" db="EMBL/GenBank/DDBJ databases">
        <authorList>
            <person name="Li T."/>
            <person name="Hu X."/>
            <person name="Zhang T."/>
            <person name="Song X."/>
            <person name="Zhang H."/>
            <person name="Dai N."/>
            <person name="Sheng W."/>
            <person name="Hou X."/>
            <person name="Wei L."/>
        </authorList>
    </citation>
    <scope>NUCLEOTIDE SEQUENCE</scope>
    <source>
        <strain evidence="9">3651</strain>
        <tissue evidence="9">Leaf</tissue>
    </source>
</reference>
<keyword evidence="4" id="KW-0732">Signal</keyword>
<dbReference type="Gene3D" id="3.40.50.2000">
    <property type="entry name" value="Glycogen Phosphorylase B"/>
    <property type="match status" value="2"/>
</dbReference>
<dbReference type="PANTHER" id="PTHR11926:SF1534">
    <property type="entry name" value="GLYCOSYLTRANSFERASE"/>
    <property type="match status" value="1"/>
</dbReference>
<dbReference type="PROSITE" id="PS00375">
    <property type="entry name" value="UDPGT"/>
    <property type="match status" value="1"/>
</dbReference>
<keyword evidence="10" id="KW-1185">Reference proteome</keyword>
<dbReference type="CDD" id="cd03784">
    <property type="entry name" value="GT1_Gtf-like"/>
    <property type="match status" value="1"/>
</dbReference>
<protein>
    <recommendedName>
        <fullName evidence="8">Glycosyltransferase</fullName>
        <ecNumber evidence="8">2.4.1.-</ecNumber>
    </recommendedName>
</protein>
<sequence>MKHHHFLIISFPIQSHINPTLQLAKNLARAGAKVTFATTVRGLRRVQQSLPILTGLSYASFSDGHDEENNPSGSDYTGYMADFRRFGSENLTKILQKFVNEGQSVTCLVYTLLVPWAAAVAREMHVPSAFLAIQCATAFAIYHRFFNSHDGIHAGGIASFSSLEIPGLPMFSSGDLPTFLFSDNPMNAFLVPLMLEHIQEIEKDNESLVFLNTFEELEQEAVKAFDNKLNVIAIGPLVPSAFYNAADSTDKPFGGDMFSKNEDYFQWLDSKPEKSVVYVAFGSLVVMNRAQKVEILHGLLESKRPFLWVIRSGSEEEEEEEMKKMLENELNNGDGIIVPWCSQTEVLSHNSIGCFVTHCGWNSILESLVCGVPLICCPCFSDQTTNAKLVEEVWGTGVRARINEEVVMERGELRKCLDMVMGHGERGKDIRRNAQKWRGLAIEAVRDGGSTYNNLRKVLESSRSNS</sequence>
<dbReference type="GO" id="GO:0102816">
    <property type="term" value="F:UDP-D-glucose:delphinidin 3-O-glucosyl-5-O-caffeoylglucoside -O-beta-D-glucosyltransferase activity"/>
    <property type="evidence" value="ECO:0007669"/>
    <property type="project" value="UniProtKB-EC"/>
</dbReference>
<dbReference type="Proteomes" id="UP001293254">
    <property type="component" value="Unassembled WGS sequence"/>
</dbReference>
<dbReference type="InterPro" id="IPR002213">
    <property type="entry name" value="UDP_glucos_trans"/>
</dbReference>